<accession>A0AAV6XDP0</accession>
<feature type="region of interest" description="Disordered" evidence="1">
    <location>
        <begin position="60"/>
        <end position="91"/>
    </location>
</feature>
<comment type="caution">
    <text evidence="2">The sequence shown here is derived from an EMBL/GenBank/DDBJ whole genome shotgun (WGS) entry which is preliminary data.</text>
</comment>
<evidence type="ECO:0000313" key="3">
    <source>
        <dbReference type="Proteomes" id="UP000826271"/>
    </source>
</evidence>
<dbReference type="Proteomes" id="UP000826271">
    <property type="component" value="Unassembled WGS sequence"/>
</dbReference>
<gene>
    <name evidence="2" type="ORF">BUALT_Bualt08G0009500</name>
</gene>
<feature type="compositionally biased region" description="Basic and acidic residues" evidence="1">
    <location>
        <begin position="60"/>
        <end position="69"/>
    </location>
</feature>
<name>A0AAV6XDP0_9LAMI</name>
<evidence type="ECO:0000256" key="1">
    <source>
        <dbReference type="SAM" id="MobiDB-lite"/>
    </source>
</evidence>
<sequence length="201" mass="22534">MVDLSMVQLVEKYDDIDPGIPIRIWIEEIYIDFNDTCESISTQEFTKVGEDDAIPEVNDPVHEVDDAEPKVNTAKVNDAEPAVNDPVDEGDNAETEANAVPKVNVVNNEEEVPASPIQYGDYFAESEDSRSDFDDFSDADYIQEKECEECEEGERADGNDDRADDEFSDTPSFLLEDIKGSNDDDIFTEKKIQASRACTRD</sequence>
<keyword evidence="3" id="KW-1185">Reference proteome</keyword>
<organism evidence="2 3">
    <name type="scientific">Buddleja alternifolia</name>
    <dbReference type="NCBI Taxonomy" id="168488"/>
    <lineage>
        <taxon>Eukaryota</taxon>
        <taxon>Viridiplantae</taxon>
        <taxon>Streptophyta</taxon>
        <taxon>Embryophyta</taxon>
        <taxon>Tracheophyta</taxon>
        <taxon>Spermatophyta</taxon>
        <taxon>Magnoliopsida</taxon>
        <taxon>eudicotyledons</taxon>
        <taxon>Gunneridae</taxon>
        <taxon>Pentapetalae</taxon>
        <taxon>asterids</taxon>
        <taxon>lamiids</taxon>
        <taxon>Lamiales</taxon>
        <taxon>Scrophulariaceae</taxon>
        <taxon>Buddlejeae</taxon>
        <taxon>Buddleja</taxon>
    </lineage>
</organism>
<protein>
    <submittedName>
        <fullName evidence="2">Uncharacterized protein</fullName>
    </submittedName>
</protein>
<reference evidence="2" key="1">
    <citation type="submission" date="2019-10" db="EMBL/GenBank/DDBJ databases">
        <authorList>
            <person name="Zhang R."/>
            <person name="Pan Y."/>
            <person name="Wang J."/>
            <person name="Ma R."/>
            <person name="Yu S."/>
        </authorList>
    </citation>
    <scope>NUCLEOTIDE SEQUENCE</scope>
    <source>
        <strain evidence="2">LA-IB0</strain>
        <tissue evidence="2">Leaf</tissue>
    </source>
</reference>
<evidence type="ECO:0000313" key="2">
    <source>
        <dbReference type="EMBL" id="KAG8377258.1"/>
    </source>
</evidence>
<dbReference type="EMBL" id="WHWC01000008">
    <property type="protein sequence ID" value="KAG8377258.1"/>
    <property type="molecule type" value="Genomic_DNA"/>
</dbReference>
<dbReference type="AlphaFoldDB" id="A0AAV6XDP0"/>
<proteinExistence type="predicted"/>
<feature type="region of interest" description="Disordered" evidence="1">
    <location>
        <begin position="146"/>
        <end position="181"/>
    </location>
</feature>